<dbReference type="AlphaFoldDB" id="W5IJ83"/>
<dbReference type="InterPro" id="IPR018497">
    <property type="entry name" value="Peptidase_M13_C"/>
</dbReference>
<comment type="similarity">
    <text evidence="2">Belongs to the peptidase M13 family.</text>
</comment>
<keyword evidence="6" id="KW-0862">Zinc</keyword>
<dbReference type="InterPro" id="IPR042089">
    <property type="entry name" value="Peptidase_M13_dom_2"/>
</dbReference>
<dbReference type="Gene3D" id="1.10.1380.10">
    <property type="entry name" value="Neutral endopeptidase , domain2"/>
    <property type="match status" value="1"/>
</dbReference>
<gene>
    <name evidence="10" type="ORF">HMPREF9020_00553</name>
</gene>
<dbReference type="PROSITE" id="PS51885">
    <property type="entry name" value="NEPRILYSIN"/>
    <property type="match status" value="1"/>
</dbReference>
<proteinExistence type="inferred from homology"/>
<organism evidence="10 11">
    <name type="scientific">Scardovia inopinata F0304</name>
    <dbReference type="NCBI Taxonomy" id="641146"/>
    <lineage>
        <taxon>Bacteria</taxon>
        <taxon>Bacillati</taxon>
        <taxon>Actinomycetota</taxon>
        <taxon>Actinomycetes</taxon>
        <taxon>Bifidobacteriales</taxon>
        <taxon>Bifidobacteriaceae</taxon>
        <taxon>Scardovia</taxon>
    </lineage>
</organism>
<dbReference type="GO" id="GO:0005886">
    <property type="term" value="C:plasma membrane"/>
    <property type="evidence" value="ECO:0007669"/>
    <property type="project" value="TreeGrafter"/>
</dbReference>
<comment type="caution">
    <text evidence="10">The sequence shown here is derived from an EMBL/GenBank/DDBJ whole genome shotgun (WGS) entry which is preliminary data.</text>
</comment>
<dbReference type="InterPro" id="IPR024079">
    <property type="entry name" value="MetalloPept_cat_dom_sf"/>
</dbReference>
<keyword evidence="7" id="KW-0482">Metalloprotease</keyword>
<protein>
    <recommendedName>
        <fullName evidence="12">Peptidase M13</fullName>
    </recommendedName>
</protein>
<keyword evidence="4" id="KW-0479">Metal-binding</keyword>
<evidence type="ECO:0000313" key="11">
    <source>
        <dbReference type="Proteomes" id="UP000005777"/>
    </source>
</evidence>
<accession>W5IJ83</accession>
<dbReference type="InterPro" id="IPR000718">
    <property type="entry name" value="Peptidase_M13"/>
</dbReference>
<dbReference type="RefSeq" id="WP_006292920.1">
    <property type="nucleotide sequence ID" value="NZ_GG770225.1"/>
</dbReference>
<dbReference type="PANTHER" id="PTHR11733">
    <property type="entry name" value="ZINC METALLOPROTEASE FAMILY M13 NEPRILYSIN-RELATED"/>
    <property type="match status" value="1"/>
</dbReference>
<dbReference type="GO" id="GO:0004222">
    <property type="term" value="F:metalloendopeptidase activity"/>
    <property type="evidence" value="ECO:0007669"/>
    <property type="project" value="InterPro"/>
</dbReference>
<dbReference type="eggNOG" id="COG3590">
    <property type="taxonomic scope" value="Bacteria"/>
</dbReference>
<keyword evidence="11" id="KW-1185">Reference proteome</keyword>
<evidence type="ECO:0000259" key="8">
    <source>
        <dbReference type="Pfam" id="PF01431"/>
    </source>
</evidence>
<evidence type="ECO:0000256" key="3">
    <source>
        <dbReference type="ARBA" id="ARBA00022670"/>
    </source>
</evidence>
<feature type="domain" description="Peptidase M13 N-terminal" evidence="9">
    <location>
        <begin position="26"/>
        <end position="413"/>
    </location>
</feature>
<evidence type="ECO:0000259" key="9">
    <source>
        <dbReference type="Pfam" id="PF05649"/>
    </source>
</evidence>
<sequence length="696" mass="78412">MSQKISEHNDAELKGILDNLSTTVRPQDDFFRYVNGPWLDTYQLPADKPRFGAFDKLIDDSQENIKDILENAPETSPKSAALYRAYLDTQAREKAGLDPIREELSLIDNADSKDELVRVLAKLNVAGGPTPFEFYVTADSKNPDINVLTIEQGGLGLPDEAYYREDNFEPIRQAYLHMLGRLLSAAGYAADDKEAGKQGQTVLAVETAIASHHWDNVKTRDVNKTYNRFTYVQLNETLSDYSISAWLDAWQEAYNDTPAAESLPVDIRTVFSQVVVAEPDFLTGLNAEWKKASVDDLKLWTRAHLLIHWAGALTKEMDDIQFDFYGKALMGTAKKRDPWRRAVQLVDRTVGEEVGKEYVRRHFPASSKERMEKLVANLIAAYRVSITGSTWLGEDTKKKALEKLSLFTPMIGYTERWRDYSAMDIADDYGLVKDLRSSYYWLNGYELGKVGKPVDKGEWEMTPQTVNAYYSPNTNVIVFPAAILQPPFFNAEADDATNYGGIGSVIGHEIGHGFDDQGSEYDGKGTLVSWWTEQDHANFTARTAELIDEYNHFTPQIVADKYKAEGKEDKQPHVNGAFTTGENIGDLSGVNISLKALAISLGAKDDSREEMDAALNKAEVIDGCSALVRFFLSYGHIWREKVTENYAEQMLQIDPHSPAEFRVNGIVANVDRFYETFDVHQGDGLYIEPDKRVRIW</sequence>
<dbReference type="GO" id="GO:0016485">
    <property type="term" value="P:protein processing"/>
    <property type="evidence" value="ECO:0007669"/>
    <property type="project" value="TreeGrafter"/>
</dbReference>
<dbReference type="Gene3D" id="3.40.390.10">
    <property type="entry name" value="Collagenase (Catalytic Domain)"/>
    <property type="match status" value="1"/>
</dbReference>
<dbReference type="Proteomes" id="UP000005777">
    <property type="component" value="Unassembled WGS sequence"/>
</dbReference>
<dbReference type="SUPFAM" id="SSF55486">
    <property type="entry name" value="Metalloproteases ('zincins'), catalytic domain"/>
    <property type="match status" value="1"/>
</dbReference>
<dbReference type="Pfam" id="PF05649">
    <property type="entry name" value="Peptidase_M13_N"/>
    <property type="match status" value="1"/>
</dbReference>
<dbReference type="PRINTS" id="PR00786">
    <property type="entry name" value="NEPRILYSIN"/>
</dbReference>
<evidence type="ECO:0000256" key="1">
    <source>
        <dbReference type="ARBA" id="ARBA00001947"/>
    </source>
</evidence>
<reference evidence="10 11" key="1">
    <citation type="submission" date="2012-01" db="EMBL/GenBank/DDBJ databases">
        <title>The Genome Sequence of Scardovia inopinata F0304.</title>
        <authorList>
            <consortium name="The Broad Institute Genome Sequencing Platform"/>
            <person name="Ward D."/>
            <person name="Earl A."/>
            <person name="Feldgarden M."/>
            <person name="Gevers D."/>
            <person name="Young S."/>
            <person name="Zeng Q."/>
            <person name="Koehrsen M."/>
            <person name="Alvarado L."/>
            <person name="Berlin A.M."/>
            <person name="Borenstein D."/>
            <person name="Chapman S.B."/>
            <person name="Chen Z."/>
            <person name="Engels R."/>
            <person name="Freedman E."/>
            <person name="Gellesch M."/>
            <person name="Goldberg J."/>
            <person name="Griggs A."/>
            <person name="Gujja S."/>
            <person name="Heilman E.R."/>
            <person name="Heiman D.I."/>
            <person name="Hepburn T.A."/>
            <person name="Howarth C."/>
            <person name="Jen D."/>
            <person name="Larson L."/>
            <person name="Mehta T."/>
            <person name="Park D."/>
            <person name="Pearson M."/>
            <person name="Richards J."/>
            <person name="Roberts A."/>
            <person name="Saif S."/>
            <person name="Shea T.D."/>
            <person name="Shenoy N."/>
            <person name="Sisk P."/>
            <person name="Stolte C."/>
            <person name="Sykes S.N."/>
            <person name="Walk T."/>
            <person name="White J."/>
            <person name="Yandava C."/>
            <person name="Izard J."/>
            <person name="Baranova O.V."/>
            <person name="Blanton J.M."/>
            <person name="Tanner A.C."/>
            <person name="Dewhirst F."/>
            <person name="Haas B."/>
            <person name="Nusbaum C."/>
            <person name="Birren B."/>
        </authorList>
    </citation>
    <scope>NUCLEOTIDE SEQUENCE [LARGE SCALE GENOMIC DNA]</scope>
    <source>
        <strain evidence="10 11">F0304</strain>
    </source>
</reference>
<evidence type="ECO:0000256" key="5">
    <source>
        <dbReference type="ARBA" id="ARBA00022801"/>
    </source>
</evidence>
<feature type="domain" description="Peptidase M13 C-terminal" evidence="8">
    <location>
        <begin position="467"/>
        <end position="693"/>
    </location>
</feature>
<comment type="cofactor">
    <cofactor evidence="1">
        <name>Zn(2+)</name>
        <dbReference type="ChEBI" id="CHEBI:29105"/>
    </cofactor>
</comment>
<dbReference type="Pfam" id="PF01431">
    <property type="entry name" value="Peptidase_M13"/>
    <property type="match status" value="1"/>
</dbReference>
<evidence type="ECO:0008006" key="12">
    <source>
        <dbReference type="Google" id="ProtNLM"/>
    </source>
</evidence>
<dbReference type="EMBL" id="ADCX01000003">
    <property type="protein sequence ID" value="EFG26924.1"/>
    <property type="molecule type" value="Genomic_DNA"/>
</dbReference>
<evidence type="ECO:0000256" key="2">
    <source>
        <dbReference type="ARBA" id="ARBA00007357"/>
    </source>
</evidence>
<dbReference type="InterPro" id="IPR008753">
    <property type="entry name" value="Peptidase_M13_N"/>
</dbReference>
<evidence type="ECO:0000256" key="7">
    <source>
        <dbReference type="ARBA" id="ARBA00023049"/>
    </source>
</evidence>
<dbReference type="PANTHER" id="PTHR11733:SF167">
    <property type="entry name" value="FI17812P1-RELATED"/>
    <property type="match status" value="1"/>
</dbReference>
<dbReference type="HOGENOM" id="CLU_006187_7_2_11"/>
<name>W5IJ83_SCAIO</name>
<evidence type="ECO:0000256" key="6">
    <source>
        <dbReference type="ARBA" id="ARBA00022833"/>
    </source>
</evidence>
<keyword evidence="5" id="KW-0378">Hydrolase</keyword>
<dbReference type="GO" id="GO:0046872">
    <property type="term" value="F:metal ion binding"/>
    <property type="evidence" value="ECO:0007669"/>
    <property type="project" value="UniProtKB-KW"/>
</dbReference>
<evidence type="ECO:0000256" key="4">
    <source>
        <dbReference type="ARBA" id="ARBA00022723"/>
    </source>
</evidence>
<keyword evidence="3" id="KW-0645">Protease</keyword>
<dbReference type="CDD" id="cd08662">
    <property type="entry name" value="M13"/>
    <property type="match status" value="1"/>
</dbReference>
<evidence type="ECO:0000313" key="10">
    <source>
        <dbReference type="EMBL" id="EFG26924.1"/>
    </source>
</evidence>